<organism evidence="1 2">
    <name type="scientific">Mangrovactinospora gilvigrisea</name>
    <dbReference type="NCBI Taxonomy" id="1428644"/>
    <lineage>
        <taxon>Bacteria</taxon>
        <taxon>Bacillati</taxon>
        <taxon>Actinomycetota</taxon>
        <taxon>Actinomycetes</taxon>
        <taxon>Kitasatosporales</taxon>
        <taxon>Streptomycetaceae</taxon>
        <taxon>Mangrovactinospora</taxon>
    </lineage>
</organism>
<dbReference type="AlphaFoldDB" id="A0A1J7BWY6"/>
<dbReference type="InterPro" id="IPR015223">
    <property type="entry name" value="MipZ"/>
</dbReference>
<dbReference type="OrthoDB" id="3173068at2"/>
<dbReference type="PANTHER" id="PTHR13696:SF96">
    <property type="entry name" value="COBQ_COBB_MIND_PARA NUCLEOTIDE BINDING DOMAIN-CONTAINING PROTEIN"/>
    <property type="match status" value="1"/>
</dbReference>
<dbReference type="EMBL" id="MLCF01000036">
    <property type="protein sequence ID" value="OIV37985.1"/>
    <property type="molecule type" value="Genomic_DNA"/>
</dbReference>
<dbReference type="Proteomes" id="UP000243342">
    <property type="component" value="Unassembled WGS sequence"/>
</dbReference>
<dbReference type="Pfam" id="PF09140">
    <property type="entry name" value="MipZ"/>
    <property type="match status" value="1"/>
</dbReference>
<dbReference type="STRING" id="1428644.BIV57_08085"/>
<dbReference type="PANTHER" id="PTHR13696">
    <property type="entry name" value="P-LOOP CONTAINING NUCLEOSIDE TRIPHOSPHATE HYDROLASE"/>
    <property type="match status" value="1"/>
</dbReference>
<dbReference type="Gene3D" id="3.40.50.300">
    <property type="entry name" value="P-loop containing nucleotide triphosphate hydrolases"/>
    <property type="match status" value="1"/>
</dbReference>
<dbReference type="SUPFAM" id="SSF52540">
    <property type="entry name" value="P-loop containing nucleoside triphosphate hydrolases"/>
    <property type="match status" value="1"/>
</dbReference>
<dbReference type="InterPro" id="IPR050678">
    <property type="entry name" value="DNA_Partitioning_ATPase"/>
</dbReference>
<dbReference type="RefSeq" id="WP_071656032.1">
    <property type="nucleotide sequence ID" value="NZ_MLCF01000036.1"/>
</dbReference>
<evidence type="ECO:0000313" key="2">
    <source>
        <dbReference type="Proteomes" id="UP000243342"/>
    </source>
</evidence>
<keyword evidence="2" id="KW-1185">Reference proteome</keyword>
<dbReference type="InterPro" id="IPR027417">
    <property type="entry name" value="P-loop_NTPase"/>
</dbReference>
<protein>
    <submittedName>
        <fullName evidence="1">Uncharacterized protein</fullName>
    </submittedName>
</protein>
<name>A0A1J7BWY6_9ACTN</name>
<evidence type="ECO:0000313" key="1">
    <source>
        <dbReference type="EMBL" id="OIV37985.1"/>
    </source>
</evidence>
<dbReference type="CDD" id="cd02042">
    <property type="entry name" value="ParAB_family"/>
    <property type="match status" value="1"/>
</dbReference>
<sequence length="233" mass="25696">MATTPPQARIIVFANPKGGAAKSTSAIHTAWNLAERGRVLLIDTDQQQDAYGWYASVVDPEQPDQVPFHVHRQADDKVYQAEIKKFRQEYDFIVVDTPGKADRIVTRAVFTADDVVVTTVPAGTELKNLPDALALIEQVNELREQIEQPPARPHVLLVRMDVRTNVGTKARERLAEMRLSAMRATIPHRVEILDGYGRVPRRDYYAPFVEELLGGADVPQGGQAAPAAPAAAV</sequence>
<comment type="caution">
    <text evidence="1">The sequence shown here is derived from an EMBL/GenBank/DDBJ whole genome shotgun (WGS) entry which is preliminary data.</text>
</comment>
<proteinExistence type="predicted"/>
<gene>
    <name evidence="1" type="ORF">BIV57_08085</name>
</gene>
<accession>A0A1J7BWY6</accession>
<reference evidence="1 2" key="1">
    <citation type="submission" date="2016-10" db="EMBL/GenBank/DDBJ databases">
        <title>Genome sequence of Streptomyces gilvigriseus MUSC 26.</title>
        <authorList>
            <person name="Lee L.-H."/>
            <person name="Ser H.-L."/>
        </authorList>
    </citation>
    <scope>NUCLEOTIDE SEQUENCE [LARGE SCALE GENOMIC DNA]</scope>
    <source>
        <strain evidence="1 2">MUSC 26</strain>
    </source>
</reference>